<dbReference type="PANTHER" id="PTHR15729">
    <property type="entry name" value="CDC42 GTPASE-ACTIVATING PROTEIN"/>
    <property type="match status" value="1"/>
</dbReference>
<dbReference type="FunFam" id="1.10.555.10:FF:000002">
    <property type="entry name" value="rho GTPase-activating protein 32 isoform X1"/>
    <property type="match status" value="1"/>
</dbReference>
<organism evidence="4 5">
    <name type="scientific">Coilia grayii</name>
    <name type="common">Gray's grenadier anchovy</name>
    <dbReference type="NCBI Taxonomy" id="363190"/>
    <lineage>
        <taxon>Eukaryota</taxon>
        <taxon>Metazoa</taxon>
        <taxon>Chordata</taxon>
        <taxon>Craniata</taxon>
        <taxon>Vertebrata</taxon>
        <taxon>Euteleostomi</taxon>
        <taxon>Actinopterygii</taxon>
        <taxon>Neopterygii</taxon>
        <taxon>Teleostei</taxon>
        <taxon>Clupei</taxon>
        <taxon>Clupeiformes</taxon>
        <taxon>Clupeoidei</taxon>
        <taxon>Engraulidae</taxon>
        <taxon>Coilinae</taxon>
        <taxon>Coilia</taxon>
    </lineage>
</organism>
<feature type="compositionally biased region" description="Low complexity" evidence="2">
    <location>
        <begin position="587"/>
        <end position="614"/>
    </location>
</feature>
<feature type="compositionally biased region" description="Basic residues" evidence="2">
    <location>
        <begin position="330"/>
        <end position="347"/>
    </location>
</feature>
<feature type="region of interest" description="Disordered" evidence="2">
    <location>
        <begin position="1431"/>
        <end position="1454"/>
    </location>
</feature>
<gene>
    <name evidence="4" type="ORF">ACEWY4_018835</name>
</gene>
<dbReference type="InterPro" id="IPR008936">
    <property type="entry name" value="Rho_GTPase_activation_prot"/>
</dbReference>
<dbReference type="PROSITE" id="PS50238">
    <property type="entry name" value="RHOGAP"/>
    <property type="match status" value="1"/>
</dbReference>
<comment type="caution">
    <text evidence="4">The sequence shown here is derived from an EMBL/GenBank/DDBJ whole genome shotgun (WGS) entry which is preliminary data.</text>
</comment>
<accession>A0ABD1JGM0</accession>
<evidence type="ECO:0000256" key="2">
    <source>
        <dbReference type="SAM" id="MobiDB-lite"/>
    </source>
</evidence>
<dbReference type="InterPro" id="IPR051576">
    <property type="entry name" value="PX-Rho_GAP"/>
</dbReference>
<dbReference type="Proteomes" id="UP001591681">
    <property type="component" value="Unassembled WGS sequence"/>
</dbReference>
<dbReference type="SUPFAM" id="SSF48350">
    <property type="entry name" value="GTPase activation domain, GAP"/>
    <property type="match status" value="1"/>
</dbReference>
<dbReference type="Gene3D" id="1.10.555.10">
    <property type="entry name" value="Rho GTPase activation protein"/>
    <property type="match status" value="1"/>
</dbReference>
<feature type="region of interest" description="Disordered" evidence="2">
    <location>
        <begin position="915"/>
        <end position="988"/>
    </location>
</feature>
<name>A0ABD1JGM0_9TELE</name>
<feature type="domain" description="Rho-GAP" evidence="3">
    <location>
        <begin position="42"/>
        <end position="237"/>
    </location>
</feature>
<sequence>MTKPVSKKHGKLITFLRSFMKSRPSKQKLKQRGIFRERVFGCDLGEYLLNSGHEVPQVIRSCTEFIEKHGVVDGIYRLSGIASNIQKLRHDFDSEHIPDLTKDIYIQDIHSVGSLCKLYFRELPNPLLTYQLYDKFSDAVSAATDDERLVKIHDVIQQLPPPHYRTLEFLMRHLAHLATFSYITNMHSKNLAIVWAPNLLRSRQIESACFSGTSAFMEVRIQSVVVEFILNHVEVLFSSKLNSLIREGSGHGTLARPKSLLVCSPSTKLLSLEEAQARISPSSPHSKYIEVGEGPSALQGRFHTVIDFPAERKKAPVKSKKSPIGGWRNFFHRGRSSSTASKRKLHRHPSEPNQIKTMALPGGRGDSGTLRSAKSEESLSSHNFEVGDPKQPQPRRPVSISEALSTSFNEELLESQAQSGPTHKSDPTHHKSDPTHQRGAPTHHKSASVTSCVPALISPPRHDTDDPRPLTSDLGHLDLDPMAFRASGAPLPGPTHPEGRKHPEGNRDRCRGNDAEGDAKKNVSPADKMAATTSALSPEDGTAQPRQEEKGEEEKASLTSAPPTTNAAPVPEEEQMASADSRIRTEPVPTSAAPVAVPDSVSSTPLTSSPSMRSEAPPSEAAPNRAGSKRSGSCSADCRAAAMESKQNRPDPGSLTLDCTPGLVSAESLISPQPPGKNAARMLALALAESAQQVALHTQRGGPLQSPSSPTAKLPLLSPLGPPDWPPHSPPQATTPSADPSDPPSSHTSRSAGANMADAAPPRALGRQSAPEELQLGGAVKPPRVCGACGGEEREPGMRGAHVGPRVCQCGLPAPQQRPRASSASVSVSVSVGTSTPAQDPPERRRGNPGVGEQVYGSPKPLHPPVQQPKPLPPTPPRRTAESRLATAALQNREAVNASNFRTVLAEASAPASLKEVFPPPHSHPHSSYPLSPEEDPYGPHSRPPPRSRCAPPSFPSQQPESLPLHLGGHKTGRHPHHAPKHAYDTHYGTLGPRSLHQSIKYKEAYRDKHEHASSTHFRRSGQWYAPLEGALVYPTIRRVRSLHAPPEDRPFFFQNHPPSYSARKGPPHHAAEIRQVQPYFENGKVQYRYNPYSDAPYGDPDGHRGRQYGQSHSYTIRRVPIPGPGPGPAPPPLKMRCAPPSCYPNPLSHVMPEKDYSYQGHEACHLPPARMEDPSLPHVWGSEPADRHFHQATLRRDGRTRRKPQGPGPAQQQQQQYVGVSPARPKAEGGSRREARHVRHRSDSGRDLLISTEEPGGHFKVTMVTQSSPEHRFSEGESSQPEPLRKGELGAREALLLKQNSASYRNSQHLQEGRLLPPHLSLHKEYSCPDFKHSDGGAASRAREPDRALYRTLSSRYPEEEFYYSRVGSSRAPPLRSERSQSTKGHMPAPDRAKMEADPWGAHYPPQPKGRSHSFLASRYDSMEGYVPVTQPRTPKSGPFPNHGCMPPSSHRLYSTALGQGGFLQGQPRPEAEVYVE</sequence>
<reference evidence="4 5" key="1">
    <citation type="submission" date="2024-09" db="EMBL/GenBank/DDBJ databases">
        <title>A chromosome-level genome assembly of Gray's grenadier anchovy, Coilia grayii.</title>
        <authorList>
            <person name="Fu Z."/>
        </authorList>
    </citation>
    <scope>NUCLEOTIDE SEQUENCE [LARGE SCALE GENOMIC DNA]</scope>
    <source>
        <strain evidence="4">G4</strain>
        <tissue evidence="4">Muscle</tissue>
    </source>
</reference>
<feature type="compositionally biased region" description="Basic and acidic residues" evidence="2">
    <location>
        <begin position="546"/>
        <end position="556"/>
    </location>
</feature>
<evidence type="ECO:0000313" key="5">
    <source>
        <dbReference type="Proteomes" id="UP001591681"/>
    </source>
</evidence>
<feature type="compositionally biased region" description="Polar residues" evidence="2">
    <location>
        <begin position="557"/>
        <end position="567"/>
    </location>
</feature>
<protein>
    <recommendedName>
        <fullName evidence="3">Rho-GAP domain-containing protein</fullName>
    </recommendedName>
</protein>
<feature type="compositionally biased region" description="Basic and acidic residues" evidence="2">
    <location>
        <begin position="423"/>
        <end position="436"/>
    </location>
</feature>
<feature type="compositionally biased region" description="Low complexity" evidence="2">
    <location>
        <begin position="821"/>
        <end position="832"/>
    </location>
</feature>
<feature type="region of interest" description="Disordered" evidence="2">
    <location>
        <begin position="1196"/>
        <end position="1257"/>
    </location>
</feature>
<dbReference type="Pfam" id="PF00620">
    <property type="entry name" value="RhoGAP"/>
    <property type="match status" value="1"/>
</dbReference>
<evidence type="ECO:0000259" key="3">
    <source>
        <dbReference type="PROSITE" id="PS50238"/>
    </source>
</evidence>
<dbReference type="CDD" id="cd04384">
    <property type="entry name" value="RhoGAP_CdGAP"/>
    <property type="match status" value="1"/>
</dbReference>
<dbReference type="SMART" id="SM00324">
    <property type="entry name" value="RhoGAP"/>
    <property type="match status" value="1"/>
</dbReference>
<keyword evidence="1" id="KW-0343">GTPase activation</keyword>
<feature type="compositionally biased region" description="Pro residues" evidence="2">
    <location>
        <begin position="861"/>
        <end position="877"/>
    </location>
</feature>
<dbReference type="GO" id="GO:0005096">
    <property type="term" value="F:GTPase activator activity"/>
    <property type="evidence" value="ECO:0007669"/>
    <property type="project" value="UniProtKB-KW"/>
</dbReference>
<evidence type="ECO:0000313" key="4">
    <source>
        <dbReference type="EMBL" id="KAL2085515.1"/>
    </source>
</evidence>
<evidence type="ECO:0000256" key="1">
    <source>
        <dbReference type="ARBA" id="ARBA00022468"/>
    </source>
</evidence>
<feature type="region of interest" description="Disordered" evidence="2">
    <location>
        <begin position="692"/>
        <end position="898"/>
    </location>
</feature>
<feature type="region of interest" description="Disordered" evidence="2">
    <location>
        <begin position="312"/>
        <end position="399"/>
    </location>
</feature>
<feature type="region of interest" description="Disordered" evidence="2">
    <location>
        <begin position="1368"/>
        <end position="1395"/>
    </location>
</feature>
<dbReference type="EMBL" id="JBHFQA010000016">
    <property type="protein sequence ID" value="KAL2085515.1"/>
    <property type="molecule type" value="Genomic_DNA"/>
</dbReference>
<feature type="compositionally biased region" description="Pro residues" evidence="2">
    <location>
        <begin position="720"/>
        <end position="730"/>
    </location>
</feature>
<dbReference type="PANTHER" id="PTHR15729:SF13">
    <property type="entry name" value="RHO GTPASE-ACTIVATING PROTEIN 32"/>
    <property type="match status" value="1"/>
</dbReference>
<feature type="compositionally biased region" description="Polar residues" evidence="2">
    <location>
        <begin position="413"/>
        <end position="422"/>
    </location>
</feature>
<feature type="compositionally biased region" description="Basic and acidic residues" evidence="2">
    <location>
        <begin position="497"/>
        <end position="521"/>
    </location>
</feature>
<keyword evidence="5" id="KW-1185">Reference proteome</keyword>
<feature type="compositionally biased region" description="Low complexity" evidence="2">
    <location>
        <begin position="734"/>
        <end position="746"/>
    </location>
</feature>
<dbReference type="InterPro" id="IPR000198">
    <property type="entry name" value="RhoGAP_dom"/>
</dbReference>
<feature type="region of interest" description="Disordered" evidence="2">
    <location>
        <begin position="413"/>
        <end position="660"/>
    </location>
</feature>
<proteinExistence type="predicted"/>
<feature type="compositionally biased region" description="Basic residues" evidence="2">
    <location>
        <begin position="968"/>
        <end position="981"/>
    </location>
</feature>